<dbReference type="GO" id="GO:0045892">
    <property type="term" value="P:negative regulation of DNA-templated transcription"/>
    <property type="evidence" value="ECO:0007669"/>
    <property type="project" value="InterPro"/>
</dbReference>
<dbReference type="Gene3D" id="1.10.10.60">
    <property type="entry name" value="Homeodomain-like"/>
    <property type="match status" value="1"/>
</dbReference>
<protein>
    <submittedName>
        <fullName evidence="7">TetR family transcriptional regulator</fullName>
    </submittedName>
</protein>
<evidence type="ECO:0000256" key="3">
    <source>
        <dbReference type="ARBA" id="ARBA00023163"/>
    </source>
</evidence>
<dbReference type="STRING" id="161355.PS9374_07095"/>
<dbReference type="InterPro" id="IPR001647">
    <property type="entry name" value="HTH_TetR"/>
</dbReference>
<dbReference type="InterPro" id="IPR009057">
    <property type="entry name" value="Homeodomain-like_sf"/>
</dbReference>
<dbReference type="InterPro" id="IPR036271">
    <property type="entry name" value="Tet_transcr_reg_TetR-rel_C_sf"/>
</dbReference>
<organism evidence="7 8">
    <name type="scientific">Planomonospora sphaerica</name>
    <dbReference type="NCBI Taxonomy" id="161355"/>
    <lineage>
        <taxon>Bacteria</taxon>
        <taxon>Bacillati</taxon>
        <taxon>Actinomycetota</taxon>
        <taxon>Actinomycetes</taxon>
        <taxon>Streptosporangiales</taxon>
        <taxon>Streptosporangiaceae</taxon>
        <taxon>Planomonospora</taxon>
    </lineage>
</organism>
<evidence type="ECO:0000256" key="2">
    <source>
        <dbReference type="ARBA" id="ARBA00023125"/>
    </source>
</evidence>
<dbReference type="SUPFAM" id="SSF48498">
    <property type="entry name" value="Tetracyclin repressor-like, C-terminal domain"/>
    <property type="match status" value="1"/>
</dbReference>
<feature type="domain" description="HTH tetR-type" evidence="6">
    <location>
        <begin position="40"/>
        <end position="100"/>
    </location>
</feature>
<dbReference type="SUPFAM" id="SSF46689">
    <property type="entry name" value="Homeodomain-like"/>
    <property type="match status" value="1"/>
</dbReference>
<evidence type="ECO:0000259" key="6">
    <source>
        <dbReference type="PROSITE" id="PS50977"/>
    </source>
</evidence>
<sequence length="296" mass="31264">MSVFAGQGDAERSMALLWGGPEAPQDRTGDARRAPGPKRALSVGAIVEAAIAVADEASTAEVSLRAVAERLGCTSMALYTYVPGKAELLDLMYDRAHAELPGRYDLSRGWRAAATSWAGELRSFYLRHPWVLRVSYARPVLGPHEQAVLESLAGVLFHTGLPAATLRAVVSALFGFVRGNAQAAAESRLAAAATGVSDQEWWAGRSALLARLAPDFAERFPMSVRLSAQDPAPAPVPARDDEPAPASVPPRDDEPAPHVARQADEAFTVGLAVLLEGVEATRSRLLPPAPPSPGAP</sequence>
<dbReference type="PROSITE" id="PS50977">
    <property type="entry name" value="HTH_TETR_2"/>
    <property type="match status" value="1"/>
</dbReference>
<reference evidence="7 8" key="1">
    <citation type="journal article" date="2016" name="Genome Announc.">
        <title>Draft Genome Sequence of Planomonospora sphaerica JCM9374, a Rare Actinomycete.</title>
        <authorList>
            <person name="Dohra H."/>
            <person name="Suzuki T."/>
            <person name="Inoue Y."/>
            <person name="Kodani S."/>
        </authorList>
    </citation>
    <scope>NUCLEOTIDE SEQUENCE [LARGE SCALE GENOMIC DNA]</scope>
    <source>
        <strain evidence="7 8">JCM 9374</strain>
    </source>
</reference>
<proteinExistence type="predicted"/>
<evidence type="ECO:0000256" key="4">
    <source>
        <dbReference type="PROSITE-ProRule" id="PRU00335"/>
    </source>
</evidence>
<feature type="compositionally biased region" description="Basic and acidic residues" evidence="5">
    <location>
        <begin position="250"/>
        <end position="262"/>
    </location>
</feature>
<feature type="region of interest" description="Disordered" evidence="5">
    <location>
        <begin position="17"/>
        <end position="36"/>
    </location>
</feature>
<accession>A0A171DQR4</accession>
<evidence type="ECO:0000256" key="5">
    <source>
        <dbReference type="SAM" id="MobiDB-lite"/>
    </source>
</evidence>
<reference evidence="8" key="2">
    <citation type="submission" date="2016-04" db="EMBL/GenBank/DDBJ databases">
        <title>Planomonospora sphaerica JCM9374 whole genome shotgun sequence.</title>
        <authorList>
            <person name="Suzuki T."/>
            <person name="Dohra H."/>
            <person name="Kodani S."/>
        </authorList>
    </citation>
    <scope>NUCLEOTIDE SEQUENCE [LARGE SCALE GENOMIC DNA]</scope>
    <source>
        <strain evidence="8">JCM 9374</strain>
    </source>
</reference>
<dbReference type="AlphaFoldDB" id="A0A171DQR4"/>
<comment type="caution">
    <text evidence="7">The sequence shown here is derived from an EMBL/GenBank/DDBJ whole genome shotgun (WGS) entry which is preliminary data.</text>
</comment>
<dbReference type="Proteomes" id="UP000077701">
    <property type="component" value="Unassembled WGS sequence"/>
</dbReference>
<dbReference type="OrthoDB" id="4540879at2"/>
<name>A0A171DQR4_9ACTN</name>
<dbReference type="Gene3D" id="1.10.357.10">
    <property type="entry name" value="Tetracycline Repressor, domain 2"/>
    <property type="match status" value="1"/>
</dbReference>
<feature type="DNA-binding region" description="H-T-H motif" evidence="4">
    <location>
        <begin position="63"/>
        <end position="82"/>
    </location>
</feature>
<dbReference type="EMBL" id="BDCX01000030">
    <property type="protein sequence ID" value="GAT71404.1"/>
    <property type="molecule type" value="Genomic_DNA"/>
</dbReference>
<gene>
    <name evidence="7" type="ORF">PS9374_07095</name>
</gene>
<keyword evidence="2 4" id="KW-0238">DNA-binding</keyword>
<dbReference type="InterPro" id="IPR004111">
    <property type="entry name" value="Repressor_TetR_C"/>
</dbReference>
<keyword evidence="8" id="KW-1185">Reference proteome</keyword>
<feature type="compositionally biased region" description="Basic and acidic residues" evidence="5">
    <location>
        <begin position="24"/>
        <end position="33"/>
    </location>
</feature>
<feature type="region of interest" description="Disordered" evidence="5">
    <location>
        <begin position="228"/>
        <end position="262"/>
    </location>
</feature>
<dbReference type="RefSeq" id="WP_068904485.1">
    <property type="nucleotide sequence ID" value="NZ_BDCX01000030.1"/>
</dbReference>
<keyword evidence="3" id="KW-0804">Transcription</keyword>
<evidence type="ECO:0000256" key="1">
    <source>
        <dbReference type="ARBA" id="ARBA00023015"/>
    </source>
</evidence>
<keyword evidence="1" id="KW-0805">Transcription regulation</keyword>
<evidence type="ECO:0000313" key="8">
    <source>
        <dbReference type="Proteomes" id="UP000077701"/>
    </source>
</evidence>
<dbReference type="Pfam" id="PF02909">
    <property type="entry name" value="TetR_C_1"/>
    <property type="match status" value="1"/>
</dbReference>
<dbReference type="GO" id="GO:0003677">
    <property type="term" value="F:DNA binding"/>
    <property type="evidence" value="ECO:0007669"/>
    <property type="project" value="UniProtKB-UniRule"/>
</dbReference>
<evidence type="ECO:0000313" key="7">
    <source>
        <dbReference type="EMBL" id="GAT71404.1"/>
    </source>
</evidence>
<dbReference type="Pfam" id="PF00440">
    <property type="entry name" value="TetR_N"/>
    <property type="match status" value="1"/>
</dbReference>